<protein>
    <submittedName>
        <fullName evidence="2">Uncharacterized protein</fullName>
    </submittedName>
</protein>
<feature type="compositionally biased region" description="Low complexity" evidence="1">
    <location>
        <begin position="265"/>
        <end position="286"/>
    </location>
</feature>
<evidence type="ECO:0000313" key="2">
    <source>
        <dbReference type="EMBL" id="PAA89406.1"/>
    </source>
</evidence>
<keyword evidence="3" id="KW-1185">Reference proteome</keyword>
<evidence type="ECO:0000313" key="3">
    <source>
        <dbReference type="Proteomes" id="UP000215902"/>
    </source>
</evidence>
<feature type="region of interest" description="Disordered" evidence="1">
    <location>
        <begin position="97"/>
        <end position="147"/>
    </location>
</feature>
<dbReference type="EMBL" id="NIVC01000151">
    <property type="protein sequence ID" value="PAA89406.1"/>
    <property type="molecule type" value="Genomic_DNA"/>
</dbReference>
<feature type="compositionally biased region" description="Low complexity" evidence="1">
    <location>
        <begin position="97"/>
        <end position="117"/>
    </location>
</feature>
<sequence length="294" mass="32311">MAESGDSTEQQLFQTAAQLAAQFEKVINKIKEQEPSPAPAVTAGAASGKAGGQQQQRKRKTQKAERHHKHEQQQQQQHQQEVQQLFNQIAMYMKNCQQLQQPPQQQQEQQQQQQQPQQKREKLQTLQRSLEPQPVATNASNLAGSGRRVVTEPSELRLVLQLDSWIAENGSLVVRPSVRQDRGGNSVEAEDAEFSLQFPSGAPARSFPARQQPQRLRGGPFDARRATPGSSAAGRKLGHDFPPAGDNGYQLNNHHDDDYSDDGISFSDRVGSSSDSENAGAASADGSDGDTHMM</sequence>
<dbReference type="AlphaFoldDB" id="A0A267GTQ4"/>
<dbReference type="Proteomes" id="UP000215902">
    <property type="component" value="Unassembled WGS sequence"/>
</dbReference>
<name>A0A267GTQ4_9PLAT</name>
<feature type="compositionally biased region" description="Low complexity" evidence="1">
    <location>
        <begin position="39"/>
        <end position="55"/>
    </location>
</feature>
<accession>A0A267GTQ4</accession>
<proteinExistence type="predicted"/>
<feature type="region of interest" description="Disordered" evidence="1">
    <location>
        <begin position="30"/>
        <end position="82"/>
    </location>
</feature>
<reference evidence="2 3" key="1">
    <citation type="submission" date="2017-06" db="EMBL/GenBank/DDBJ databases">
        <title>A platform for efficient transgenesis in Macrostomum lignano, a flatworm model organism for stem cell research.</title>
        <authorList>
            <person name="Berezikov E."/>
        </authorList>
    </citation>
    <scope>NUCLEOTIDE SEQUENCE [LARGE SCALE GENOMIC DNA]</scope>
    <source>
        <strain evidence="2">DV1</strain>
        <tissue evidence="2">Whole organism</tissue>
    </source>
</reference>
<gene>
    <name evidence="2" type="ORF">BOX15_Mlig018322g1</name>
</gene>
<feature type="region of interest" description="Disordered" evidence="1">
    <location>
        <begin position="196"/>
        <end position="294"/>
    </location>
</feature>
<comment type="caution">
    <text evidence="2">The sequence shown here is derived from an EMBL/GenBank/DDBJ whole genome shotgun (WGS) entry which is preliminary data.</text>
</comment>
<evidence type="ECO:0000256" key="1">
    <source>
        <dbReference type="SAM" id="MobiDB-lite"/>
    </source>
</evidence>
<feature type="compositionally biased region" description="Polar residues" evidence="1">
    <location>
        <begin position="124"/>
        <end position="143"/>
    </location>
</feature>
<feature type="compositionally biased region" description="Basic residues" evidence="1">
    <location>
        <begin position="56"/>
        <end position="70"/>
    </location>
</feature>
<organism evidence="2 3">
    <name type="scientific">Macrostomum lignano</name>
    <dbReference type="NCBI Taxonomy" id="282301"/>
    <lineage>
        <taxon>Eukaryota</taxon>
        <taxon>Metazoa</taxon>
        <taxon>Spiralia</taxon>
        <taxon>Lophotrochozoa</taxon>
        <taxon>Platyhelminthes</taxon>
        <taxon>Rhabditophora</taxon>
        <taxon>Macrostomorpha</taxon>
        <taxon>Macrostomida</taxon>
        <taxon>Macrostomidae</taxon>
        <taxon>Macrostomum</taxon>
    </lineage>
</organism>
<feature type="compositionally biased region" description="Low complexity" evidence="1">
    <location>
        <begin position="73"/>
        <end position="82"/>
    </location>
</feature>